<evidence type="ECO:0000313" key="1">
    <source>
        <dbReference type="EMBL" id="KKN18763.1"/>
    </source>
</evidence>
<protein>
    <submittedName>
        <fullName evidence="1">Uncharacterized protein</fullName>
    </submittedName>
</protein>
<proteinExistence type="predicted"/>
<dbReference type="EMBL" id="LAZR01003397">
    <property type="protein sequence ID" value="KKN18763.1"/>
    <property type="molecule type" value="Genomic_DNA"/>
</dbReference>
<organism evidence="1">
    <name type="scientific">marine sediment metagenome</name>
    <dbReference type="NCBI Taxonomy" id="412755"/>
    <lineage>
        <taxon>unclassified sequences</taxon>
        <taxon>metagenomes</taxon>
        <taxon>ecological metagenomes</taxon>
    </lineage>
</organism>
<accession>A0A0F9RNB1</accession>
<dbReference type="AlphaFoldDB" id="A0A0F9RNB1"/>
<name>A0A0F9RNB1_9ZZZZ</name>
<comment type="caution">
    <text evidence="1">The sequence shown here is derived from an EMBL/GenBank/DDBJ whole genome shotgun (WGS) entry which is preliminary data.</text>
</comment>
<reference evidence="1" key="1">
    <citation type="journal article" date="2015" name="Nature">
        <title>Complex archaea that bridge the gap between prokaryotes and eukaryotes.</title>
        <authorList>
            <person name="Spang A."/>
            <person name="Saw J.H."/>
            <person name="Jorgensen S.L."/>
            <person name="Zaremba-Niedzwiedzka K."/>
            <person name="Martijn J."/>
            <person name="Lind A.E."/>
            <person name="van Eijk R."/>
            <person name="Schleper C."/>
            <person name="Guy L."/>
            <person name="Ettema T.J."/>
        </authorList>
    </citation>
    <scope>NUCLEOTIDE SEQUENCE</scope>
</reference>
<gene>
    <name evidence="1" type="ORF">LCGC14_0952480</name>
</gene>
<sequence>MTKIDDVQRVLAATGVYAIADRFAPAIAIGGRCACDASGVWRCFFRTGLKEAGLAAG</sequence>